<dbReference type="EMBL" id="JBHUCM010000048">
    <property type="protein sequence ID" value="MFD1545430.1"/>
    <property type="molecule type" value="Genomic_DNA"/>
</dbReference>
<accession>A0ABW4GRZ5</accession>
<dbReference type="Proteomes" id="UP001597097">
    <property type="component" value="Unassembled WGS sequence"/>
</dbReference>
<evidence type="ECO:0008006" key="3">
    <source>
        <dbReference type="Google" id="ProtNLM"/>
    </source>
</evidence>
<dbReference type="RefSeq" id="WP_219534122.1">
    <property type="nucleotide sequence ID" value="NZ_JAHKRM010000020.1"/>
</dbReference>
<evidence type="ECO:0000313" key="2">
    <source>
        <dbReference type="Proteomes" id="UP001597097"/>
    </source>
</evidence>
<evidence type="ECO:0000313" key="1">
    <source>
        <dbReference type="EMBL" id="MFD1545430.1"/>
    </source>
</evidence>
<proteinExistence type="predicted"/>
<comment type="caution">
    <text evidence="1">The sequence shown here is derived from an EMBL/GenBank/DDBJ whole genome shotgun (WGS) entry which is preliminary data.</text>
</comment>
<name>A0ABW4GRZ5_9ACTN</name>
<keyword evidence="2" id="KW-1185">Reference proteome</keyword>
<gene>
    <name evidence="1" type="ORF">ACFSJ0_50905</name>
</gene>
<organism evidence="1 2">
    <name type="scientific">Nonomuraea guangzhouensis</name>
    <dbReference type="NCBI Taxonomy" id="1291555"/>
    <lineage>
        <taxon>Bacteria</taxon>
        <taxon>Bacillati</taxon>
        <taxon>Actinomycetota</taxon>
        <taxon>Actinomycetes</taxon>
        <taxon>Streptosporangiales</taxon>
        <taxon>Streptosporangiaceae</taxon>
        <taxon>Nonomuraea</taxon>
    </lineage>
</organism>
<protein>
    <recommendedName>
        <fullName evidence="3">Secreted protein</fullName>
    </recommendedName>
</protein>
<reference evidence="2" key="1">
    <citation type="journal article" date="2019" name="Int. J. Syst. Evol. Microbiol.">
        <title>The Global Catalogue of Microorganisms (GCM) 10K type strain sequencing project: providing services to taxonomists for standard genome sequencing and annotation.</title>
        <authorList>
            <consortium name="The Broad Institute Genomics Platform"/>
            <consortium name="The Broad Institute Genome Sequencing Center for Infectious Disease"/>
            <person name="Wu L."/>
            <person name="Ma J."/>
        </authorList>
    </citation>
    <scope>NUCLEOTIDE SEQUENCE [LARGE SCALE GENOMIC DNA]</scope>
    <source>
        <strain evidence="2">CGMCC 1.15399</strain>
    </source>
</reference>
<sequence>MITGSRGALPLVAALAVTAGVLALAAVVVRAHSASPVAAPDPGPALRWEPGACVRGSAERYDLTPCNGGDSEVVAVTADPPGPGACPDDVDDVLRIDGGRAACVRNFLDPHPGAPGGGGGVLRPGDCVALDGRERPCSESGWYGRAVALVRTPSKCPATTLDTLTFDHAAPGTLTGDAVICLGAGGKVLDRGMCVAEPGPGVVTRSAIDRVSCASKRAWARVDAFAESAESCPDGSERYLEARGAYRPVTCLRLVSK</sequence>